<protein>
    <recommendedName>
        <fullName evidence="1">MATH domain-containing protein</fullName>
    </recommendedName>
</protein>
<dbReference type="InterPro" id="IPR002083">
    <property type="entry name" value="MATH/TRAF_dom"/>
</dbReference>
<gene>
    <name evidence="2" type="ORF">NCGR_LOCUS14745</name>
</gene>
<dbReference type="Gene3D" id="2.60.210.10">
    <property type="entry name" value="Apoptosis, Tumor Necrosis Factor Receptor Associated Protein 2, Chain A"/>
    <property type="match status" value="1"/>
</dbReference>
<dbReference type="InterPro" id="IPR008974">
    <property type="entry name" value="TRAF-like"/>
</dbReference>
<dbReference type="OrthoDB" id="718266at2759"/>
<dbReference type="PANTHER" id="PTHR26379">
    <property type="entry name" value="BTB/POZ AND MATH DOMAIN-CONTAINING PROTEIN 1"/>
    <property type="match status" value="1"/>
</dbReference>
<comment type="caution">
    <text evidence="2">The sequence shown here is derived from an EMBL/GenBank/DDBJ whole genome shotgun (WGS) entry which is preliminary data.</text>
</comment>
<dbReference type="CDD" id="cd00121">
    <property type="entry name" value="MATH"/>
    <property type="match status" value="1"/>
</dbReference>
<dbReference type="Proteomes" id="UP000604825">
    <property type="component" value="Unassembled WGS sequence"/>
</dbReference>
<dbReference type="Pfam" id="PF22486">
    <property type="entry name" value="MATH_2"/>
    <property type="match status" value="1"/>
</dbReference>
<name>A0A811N638_9POAL</name>
<reference evidence="2" key="1">
    <citation type="submission" date="2020-10" db="EMBL/GenBank/DDBJ databases">
        <authorList>
            <person name="Han B."/>
            <person name="Lu T."/>
            <person name="Zhao Q."/>
            <person name="Huang X."/>
            <person name="Zhao Y."/>
        </authorList>
    </citation>
    <scope>NUCLEOTIDE SEQUENCE</scope>
</reference>
<organism evidence="2 3">
    <name type="scientific">Miscanthus lutarioriparius</name>
    <dbReference type="NCBI Taxonomy" id="422564"/>
    <lineage>
        <taxon>Eukaryota</taxon>
        <taxon>Viridiplantae</taxon>
        <taxon>Streptophyta</taxon>
        <taxon>Embryophyta</taxon>
        <taxon>Tracheophyta</taxon>
        <taxon>Spermatophyta</taxon>
        <taxon>Magnoliopsida</taxon>
        <taxon>Liliopsida</taxon>
        <taxon>Poales</taxon>
        <taxon>Poaceae</taxon>
        <taxon>PACMAD clade</taxon>
        <taxon>Panicoideae</taxon>
        <taxon>Andropogonodae</taxon>
        <taxon>Andropogoneae</taxon>
        <taxon>Saccharinae</taxon>
        <taxon>Miscanthus</taxon>
    </lineage>
</organism>
<evidence type="ECO:0000313" key="2">
    <source>
        <dbReference type="EMBL" id="CAD6221475.1"/>
    </source>
</evidence>
<proteinExistence type="predicted"/>
<dbReference type="PANTHER" id="PTHR26379:SF514">
    <property type="entry name" value="OS06G0668400 PROTEIN"/>
    <property type="match status" value="1"/>
</dbReference>
<dbReference type="GO" id="GO:0016567">
    <property type="term" value="P:protein ubiquitination"/>
    <property type="evidence" value="ECO:0007669"/>
    <property type="project" value="InterPro"/>
</dbReference>
<evidence type="ECO:0000313" key="3">
    <source>
        <dbReference type="Proteomes" id="UP000604825"/>
    </source>
</evidence>
<sequence length="205" mass="22251">MAPNFSITSLVGSGKEKKLSSSVAQIFESKNTNRFATMPNLTDTEVARSMDLLLKVEGHSETMAMSDGEFITSKKRSVGGHDWAVHLRPKDHWAGRHRPVTLKLVLLSEARGGDVKAKLSCHLVDPAGRLEPSEKKSISHKFCKSGDFFGPLEVTARDDLVASGYLADDSYTVQCRITVDMTATTVALAEQHGCDDGAVSNMEIA</sequence>
<feature type="domain" description="MATH" evidence="1">
    <location>
        <begin position="49"/>
        <end position="177"/>
    </location>
</feature>
<evidence type="ECO:0000259" key="1">
    <source>
        <dbReference type="PROSITE" id="PS50144"/>
    </source>
</evidence>
<keyword evidence="3" id="KW-1185">Reference proteome</keyword>
<dbReference type="SUPFAM" id="SSF49599">
    <property type="entry name" value="TRAF domain-like"/>
    <property type="match status" value="1"/>
</dbReference>
<accession>A0A811N638</accession>
<dbReference type="EMBL" id="CAJGYO010000003">
    <property type="protein sequence ID" value="CAD6221475.1"/>
    <property type="molecule type" value="Genomic_DNA"/>
</dbReference>
<dbReference type="AlphaFoldDB" id="A0A811N638"/>
<dbReference type="InterPro" id="IPR045005">
    <property type="entry name" value="BPM1-6"/>
</dbReference>
<dbReference type="PROSITE" id="PS50144">
    <property type="entry name" value="MATH"/>
    <property type="match status" value="1"/>
</dbReference>